<keyword evidence="3" id="KW-1185">Reference proteome</keyword>
<feature type="compositionally biased region" description="Basic and acidic residues" evidence="1">
    <location>
        <begin position="140"/>
        <end position="151"/>
    </location>
</feature>
<dbReference type="KEGG" id="tpla:ElP_55550"/>
<organism evidence="2 3">
    <name type="scientific">Tautonia plasticadhaerens</name>
    <dbReference type="NCBI Taxonomy" id="2527974"/>
    <lineage>
        <taxon>Bacteria</taxon>
        <taxon>Pseudomonadati</taxon>
        <taxon>Planctomycetota</taxon>
        <taxon>Planctomycetia</taxon>
        <taxon>Isosphaerales</taxon>
        <taxon>Isosphaeraceae</taxon>
        <taxon>Tautonia</taxon>
    </lineage>
</organism>
<sequence>MGLRAVLALTRALPRIIEQSGSPLTFSVILLDDDRDASENLARRISPHLGEGVGLGYSAEGRDGPGIYGLNRNVPQTILFARDGVVTRSFAFQQGAAYADPHVLGALAELVGADRDTFAAWMARIQAEDARPQRLPRANRPGERPEFEDRPGPTPAPPPEAPGGLADSPDRGHPESSPTRWRSIMCIALSSLDGDLRLLTPLSGRHRSGPVGPGSAACGRGDRSAIARRTSARTRPTPRPTRPPGRTSGPRAAAPWACG</sequence>
<protein>
    <submittedName>
        <fullName evidence="2">Uncharacterized protein</fullName>
    </submittedName>
</protein>
<dbReference type="EMBL" id="CP036426">
    <property type="protein sequence ID" value="QDV37614.1"/>
    <property type="molecule type" value="Genomic_DNA"/>
</dbReference>
<evidence type="ECO:0000313" key="3">
    <source>
        <dbReference type="Proteomes" id="UP000317835"/>
    </source>
</evidence>
<feature type="region of interest" description="Disordered" evidence="1">
    <location>
        <begin position="131"/>
        <end position="179"/>
    </location>
</feature>
<name>A0A518H9T8_9BACT</name>
<reference evidence="2 3" key="1">
    <citation type="submission" date="2019-02" db="EMBL/GenBank/DDBJ databases">
        <title>Deep-cultivation of Planctomycetes and their phenomic and genomic characterization uncovers novel biology.</title>
        <authorList>
            <person name="Wiegand S."/>
            <person name="Jogler M."/>
            <person name="Boedeker C."/>
            <person name="Pinto D."/>
            <person name="Vollmers J."/>
            <person name="Rivas-Marin E."/>
            <person name="Kohn T."/>
            <person name="Peeters S.H."/>
            <person name="Heuer A."/>
            <person name="Rast P."/>
            <person name="Oberbeckmann S."/>
            <person name="Bunk B."/>
            <person name="Jeske O."/>
            <person name="Meyerdierks A."/>
            <person name="Storesund J.E."/>
            <person name="Kallscheuer N."/>
            <person name="Luecker S."/>
            <person name="Lage O.M."/>
            <person name="Pohl T."/>
            <person name="Merkel B.J."/>
            <person name="Hornburger P."/>
            <person name="Mueller R.-W."/>
            <person name="Bruemmer F."/>
            <person name="Labrenz M."/>
            <person name="Spormann A.M."/>
            <person name="Op den Camp H."/>
            <person name="Overmann J."/>
            <person name="Amann R."/>
            <person name="Jetten M.S.M."/>
            <person name="Mascher T."/>
            <person name="Medema M.H."/>
            <person name="Devos D.P."/>
            <person name="Kaster A.-K."/>
            <person name="Ovreas L."/>
            <person name="Rohde M."/>
            <person name="Galperin M.Y."/>
            <person name="Jogler C."/>
        </authorList>
    </citation>
    <scope>NUCLEOTIDE SEQUENCE [LARGE SCALE GENOMIC DNA]</scope>
    <source>
        <strain evidence="2 3">ElP</strain>
    </source>
</reference>
<accession>A0A518H9T8</accession>
<evidence type="ECO:0000256" key="1">
    <source>
        <dbReference type="SAM" id="MobiDB-lite"/>
    </source>
</evidence>
<feature type="region of interest" description="Disordered" evidence="1">
    <location>
        <begin position="203"/>
        <end position="259"/>
    </location>
</feature>
<feature type="compositionally biased region" description="Pro residues" evidence="1">
    <location>
        <begin position="152"/>
        <end position="161"/>
    </location>
</feature>
<feature type="compositionally biased region" description="Low complexity" evidence="1">
    <location>
        <begin position="244"/>
        <end position="259"/>
    </location>
</feature>
<dbReference type="Proteomes" id="UP000317835">
    <property type="component" value="Chromosome"/>
</dbReference>
<gene>
    <name evidence="2" type="ORF">ElP_55550</name>
</gene>
<dbReference type="AlphaFoldDB" id="A0A518H9T8"/>
<proteinExistence type="predicted"/>
<evidence type="ECO:0000313" key="2">
    <source>
        <dbReference type="EMBL" id="QDV37614.1"/>
    </source>
</evidence>